<dbReference type="SMART" id="SM00260">
    <property type="entry name" value="CheW"/>
    <property type="match status" value="1"/>
</dbReference>
<gene>
    <name evidence="5" type="ORF">QWI16_11405</name>
</gene>
<proteinExistence type="predicted"/>
<evidence type="ECO:0000313" key="5">
    <source>
        <dbReference type="EMBL" id="MDO3382774.1"/>
    </source>
</evidence>
<dbReference type="InterPro" id="IPR002545">
    <property type="entry name" value="CheW-lke_dom"/>
</dbReference>
<dbReference type="Proteomes" id="UP001168380">
    <property type="component" value="Unassembled WGS sequence"/>
</dbReference>
<dbReference type="PANTHER" id="PTHR22617:SF45">
    <property type="entry name" value="CHEMOTAXIS PROTEIN CHEW"/>
    <property type="match status" value="1"/>
</dbReference>
<protein>
    <recommendedName>
        <fullName evidence="2">Chemotaxis protein CheW</fullName>
    </recommendedName>
</protein>
<dbReference type="InterPro" id="IPR036061">
    <property type="entry name" value="CheW-like_dom_sf"/>
</dbReference>
<evidence type="ECO:0000256" key="1">
    <source>
        <dbReference type="ARBA" id="ARBA00004496"/>
    </source>
</evidence>
<reference evidence="5" key="1">
    <citation type="submission" date="2023-07" db="EMBL/GenBank/DDBJ databases">
        <title>Gilvimarinus algae sp. nov., isolated from the surface of Kelp.</title>
        <authorList>
            <person name="Sun Y.Y."/>
            <person name="Gong Y."/>
            <person name="Du Z.J."/>
        </authorList>
    </citation>
    <scope>NUCLEOTIDE SEQUENCE</scope>
    <source>
        <strain evidence="5">SDUM040014</strain>
    </source>
</reference>
<dbReference type="Gene3D" id="2.30.30.40">
    <property type="entry name" value="SH3 Domains"/>
    <property type="match status" value="1"/>
</dbReference>
<dbReference type="Pfam" id="PF01584">
    <property type="entry name" value="CheW"/>
    <property type="match status" value="1"/>
</dbReference>
<keyword evidence="6" id="KW-1185">Reference proteome</keyword>
<evidence type="ECO:0000259" key="4">
    <source>
        <dbReference type="PROSITE" id="PS50851"/>
    </source>
</evidence>
<evidence type="ECO:0000256" key="2">
    <source>
        <dbReference type="ARBA" id="ARBA00021483"/>
    </source>
</evidence>
<dbReference type="InterPro" id="IPR039315">
    <property type="entry name" value="CheW"/>
</dbReference>
<comment type="caution">
    <text evidence="5">The sequence shown here is derived from an EMBL/GenBank/DDBJ whole genome shotgun (WGS) entry which is preliminary data.</text>
</comment>
<dbReference type="Gene3D" id="2.40.50.180">
    <property type="entry name" value="CheA-289, Domain 4"/>
    <property type="match status" value="1"/>
</dbReference>
<dbReference type="SUPFAM" id="SSF50341">
    <property type="entry name" value="CheW-like"/>
    <property type="match status" value="1"/>
</dbReference>
<feature type="domain" description="CheW-like" evidence="4">
    <location>
        <begin position="10"/>
        <end position="150"/>
    </location>
</feature>
<evidence type="ECO:0000256" key="3">
    <source>
        <dbReference type="ARBA" id="ARBA00022490"/>
    </source>
</evidence>
<dbReference type="PANTHER" id="PTHR22617">
    <property type="entry name" value="CHEMOTAXIS SENSOR HISTIDINE KINASE-RELATED"/>
    <property type="match status" value="1"/>
</dbReference>
<evidence type="ECO:0000313" key="6">
    <source>
        <dbReference type="Proteomes" id="UP001168380"/>
    </source>
</evidence>
<dbReference type="PROSITE" id="PS50851">
    <property type="entry name" value="CHEW"/>
    <property type="match status" value="1"/>
</dbReference>
<dbReference type="CDD" id="cd00732">
    <property type="entry name" value="CheW"/>
    <property type="match status" value="1"/>
</dbReference>
<organism evidence="5 6">
    <name type="scientific">Gilvimarinus algae</name>
    <dbReference type="NCBI Taxonomy" id="3058037"/>
    <lineage>
        <taxon>Bacteria</taxon>
        <taxon>Pseudomonadati</taxon>
        <taxon>Pseudomonadota</taxon>
        <taxon>Gammaproteobacteria</taxon>
        <taxon>Cellvibrionales</taxon>
        <taxon>Cellvibrionaceae</taxon>
        <taxon>Gilvimarinus</taxon>
    </lineage>
</organism>
<sequence length="163" mass="18334">MTSESFGGQEKEFLSFTLGDEHYAVDIMQVQEIRGWEKATKIANAPDFIKGVINLRGDIVPVVDLRIKFNVGKPVYNEFTIVIVLQIRQRVVGIVVDSVSDVIRLTPDMIRPAPEFGVAFDSRYLKGLSNVEDHMVILVDIDELITSKELALFDQADNKSIDH</sequence>
<accession>A0ABT8TFA5</accession>
<dbReference type="RefSeq" id="WP_302713257.1">
    <property type="nucleotide sequence ID" value="NZ_JAULRT010000059.1"/>
</dbReference>
<comment type="subcellular location">
    <subcellularLocation>
        <location evidence="1">Cytoplasm</location>
    </subcellularLocation>
</comment>
<name>A0ABT8TFA5_9GAMM</name>
<keyword evidence="3" id="KW-0963">Cytoplasm</keyword>
<dbReference type="EMBL" id="JAULRT010000059">
    <property type="protein sequence ID" value="MDO3382774.1"/>
    <property type="molecule type" value="Genomic_DNA"/>
</dbReference>